<dbReference type="GO" id="GO:0047066">
    <property type="term" value="F:phospholipid-hydroperoxide glutathione peroxidase activity"/>
    <property type="evidence" value="ECO:0007669"/>
    <property type="project" value="UniProtKB-EC"/>
</dbReference>
<feature type="non-terminal residue" evidence="10">
    <location>
        <position position="123"/>
    </location>
</feature>
<comment type="subunit">
    <text evidence="8">Monomer. Has a tendency to form higher mass oligomers. Interacts with FUNDC1; this interaction promotes GPX4 recruitment into mitochondria through TOM/TIM complex where it is degraded by mitophagy.</text>
</comment>
<dbReference type="Proteomes" id="UP000234681">
    <property type="component" value="Chromosome 7"/>
</dbReference>
<sequence length="123" mass="13398">MYSKICVNGDDAHPLWKWMKVQPKGRGMLGNAIKWNFTKFLIDKNGCVVKRYGPMEEPQPPCPVTPGAFHPGTHDGLPENQPAGGAVPRTWRASPPEEGPEACGPGLELHLGCLVGIKCRNVL</sequence>
<evidence type="ECO:0000256" key="7">
    <source>
        <dbReference type="ARBA" id="ARBA00042786"/>
    </source>
</evidence>
<comment type="catalytic activity">
    <reaction evidence="4">
        <text>a hydroperoxy polyunsaturated fatty acid + 2 glutathione = a hydroxy polyunsaturated fatty acid + glutathione disulfide + H2O</text>
        <dbReference type="Rhea" id="RHEA:19057"/>
        <dbReference type="ChEBI" id="CHEBI:15377"/>
        <dbReference type="ChEBI" id="CHEBI:57925"/>
        <dbReference type="ChEBI" id="CHEBI:58297"/>
        <dbReference type="ChEBI" id="CHEBI:131871"/>
        <dbReference type="ChEBI" id="CHEBI:134019"/>
        <dbReference type="EC" id="1.11.1.12"/>
    </reaction>
    <physiologicalReaction direction="left-to-right" evidence="4">
        <dbReference type="Rhea" id="RHEA:19058"/>
    </physiologicalReaction>
</comment>
<dbReference type="EC" id="1.11.1.12" evidence="6"/>
<dbReference type="PROSITE" id="PS51355">
    <property type="entry name" value="GLUTATHIONE_PEROXID_3"/>
    <property type="match status" value="1"/>
</dbReference>
<evidence type="ECO:0000256" key="4">
    <source>
        <dbReference type="ARBA" id="ARBA00035814"/>
    </source>
</evidence>
<evidence type="ECO:0000256" key="9">
    <source>
        <dbReference type="SAM" id="MobiDB-lite"/>
    </source>
</evidence>
<proteinExistence type="inferred from homology"/>
<dbReference type="InterPro" id="IPR036249">
    <property type="entry name" value="Thioredoxin-like_sf"/>
</dbReference>
<comment type="catalytic activity">
    <reaction evidence="5">
        <text>(13S)-hydroperoxy-(9Z,11E)-octadecadienoate + 2 glutathione = (13S)-hydroxy-(9Z,11E)-octadecadienoate + glutathione disulfide + H2O</text>
        <dbReference type="Rhea" id="RHEA:48888"/>
        <dbReference type="ChEBI" id="CHEBI:15377"/>
        <dbReference type="ChEBI" id="CHEBI:57466"/>
        <dbReference type="ChEBI" id="CHEBI:57925"/>
        <dbReference type="ChEBI" id="CHEBI:58297"/>
        <dbReference type="ChEBI" id="CHEBI:90850"/>
    </reaction>
    <physiologicalReaction direction="left-to-right" evidence="5">
        <dbReference type="Rhea" id="RHEA:48889"/>
    </physiologicalReaction>
</comment>
<dbReference type="AlphaFoldDB" id="A6K8S0"/>
<dbReference type="RGD" id="69226">
    <property type="gene designation" value="Gpx4"/>
</dbReference>
<accession>A6K8S0</accession>
<dbReference type="Gene3D" id="3.40.30.10">
    <property type="entry name" value="Glutaredoxin"/>
    <property type="match status" value="1"/>
</dbReference>
<organism evidence="10 11">
    <name type="scientific">Rattus norvegicus</name>
    <name type="common">Rat</name>
    <dbReference type="NCBI Taxonomy" id="10116"/>
    <lineage>
        <taxon>Eukaryota</taxon>
        <taxon>Metazoa</taxon>
        <taxon>Chordata</taxon>
        <taxon>Craniata</taxon>
        <taxon>Vertebrata</taxon>
        <taxon>Euteleostomi</taxon>
        <taxon>Mammalia</taxon>
        <taxon>Eutheria</taxon>
        <taxon>Euarchontoglires</taxon>
        <taxon>Glires</taxon>
        <taxon>Rodentia</taxon>
        <taxon>Myomorpha</taxon>
        <taxon>Muroidea</taxon>
        <taxon>Muridae</taxon>
        <taxon>Murinae</taxon>
        <taxon>Rattus</taxon>
    </lineage>
</organism>
<evidence type="ECO:0000313" key="11">
    <source>
        <dbReference type="Proteomes" id="UP000234681"/>
    </source>
</evidence>
<name>A6K8S0_RAT</name>
<dbReference type="GO" id="GO:0006979">
    <property type="term" value="P:response to oxidative stress"/>
    <property type="evidence" value="ECO:0007669"/>
    <property type="project" value="InterPro"/>
</dbReference>
<keyword evidence="2 10" id="KW-0575">Peroxidase</keyword>
<protein>
    <recommendedName>
        <fullName evidence="6">phospholipid-hydroperoxide glutathione peroxidase</fullName>
        <ecNumber evidence="6">1.11.1.12</ecNumber>
    </recommendedName>
    <alternativeName>
        <fullName evidence="7">Glutathione peroxidase 4</fullName>
    </alternativeName>
</protein>
<evidence type="ECO:0000313" key="10">
    <source>
        <dbReference type="EMBL" id="EDL89342.1"/>
    </source>
</evidence>
<feature type="region of interest" description="Disordered" evidence="9">
    <location>
        <begin position="60"/>
        <end position="101"/>
    </location>
</feature>
<evidence type="ECO:0000256" key="2">
    <source>
        <dbReference type="ARBA" id="ARBA00022559"/>
    </source>
</evidence>
<evidence type="ECO:0000256" key="8">
    <source>
        <dbReference type="ARBA" id="ARBA00046929"/>
    </source>
</evidence>
<evidence type="ECO:0000313" key="12">
    <source>
        <dbReference type="RGD" id="69226"/>
    </source>
</evidence>
<dbReference type="PANTHER" id="PTHR11592:SF134">
    <property type="entry name" value="PHOSPHOLIPID HYDROPEROXIDE GLUTATHIONE PEROXIDASE"/>
    <property type="match status" value="1"/>
</dbReference>
<evidence type="ECO:0000256" key="6">
    <source>
        <dbReference type="ARBA" id="ARBA00039119"/>
    </source>
</evidence>
<keyword evidence="3" id="KW-0560">Oxidoreductase</keyword>
<dbReference type="PANTHER" id="PTHR11592">
    <property type="entry name" value="GLUTATHIONE PEROXIDASE"/>
    <property type="match status" value="1"/>
</dbReference>
<comment type="similarity">
    <text evidence="1">Belongs to the glutathione peroxidase family.</text>
</comment>
<evidence type="ECO:0000256" key="1">
    <source>
        <dbReference type="ARBA" id="ARBA00006926"/>
    </source>
</evidence>
<gene>
    <name evidence="10 12" type="primary">Gpx4</name>
    <name evidence="10" type="ORF">rCG_29192</name>
</gene>
<dbReference type="EMBL" id="CH474029">
    <property type="protein sequence ID" value="EDL89342.1"/>
    <property type="molecule type" value="Genomic_DNA"/>
</dbReference>
<evidence type="ECO:0000256" key="3">
    <source>
        <dbReference type="ARBA" id="ARBA00023002"/>
    </source>
</evidence>
<dbReference type="SUPFAM" id="SSF52833">
    <property type="entry name" value="Thioredoxin-like"/>
    <property type="match status" value="1"/>
</dbReference>
<dbReference type="InterPro" id="IPR000889">
    <property type="entry name" value="Glutathione_peroxidase"/>
</dbReference>
<reference evidence="11" key="1">
    <citation type="submission" date="2005-09" db="EMBL/GenBank/DDBJ databases">
        <authorList>
            <person name="Mural R.J."/>
            <person name="Li P.W."/>
            <person name="Adams M.D."/>
            <person name="Amanatides P.G."/>
            <person name="Baden-Tillson H."/>
            <person name="Barnstead M."/>
            <person name="Chin S.H."/>
            <person name="Dew I."/>
            <person name="Evans C.A."/>
            <person name="Ferriera S."/>
            <person name="Flanigan M."/>
            <person name="Fosler C."/>
            <person name="Glodek A."/>
            <person name="Gu Z."/>
            <person name="Holt R.A."/>
            <person name="Jennings D."/>
            <person name="Kraft C.L."/>
            <person name="Lu F."/>
            <person name="Nguyen T."/>
            <person name="Nusskern D.R."/>
            <person name="Pfannkoch C.M."/>
            <person name="Sitter C."/>
            <person name="Sutton G.G."/>
            <person name="Venter J.C."/>
            <person name="Wang Z."/>
            <person name="Woodage T."/>
            <person name="Zheng X.H."/>
            <person name="Zhong F."/>
        </authorList>
    </citation>
    <scope>NUCLEOTIDE SEQUENCE [LARGE SCALE GENOMIC DNA]</scope>
    <source>
        <strain>BN</strain>
        <strain evidence="11">Sprague-Dawley</strain>
    </source>
</reference>
<evidence type="ECO:0000256" key="5">
    <source>
        <dbReference type="ARBA" id="ARBA00036240"/>
    </source>
</evidence>